<reference evidence="12" key="1">
    <citation type="submission" date="2021-04" db="EMBL/GenBank/DDBJ databases">
        <title>Genome based classification of Actinospica acidithermotolerans sp. nov., an actinobacterium isolated from an Indonesian hot spring.</title>
        <authorList>
            <person name="Kusuma A.B."/>
            <person name="Putra K.E."/>
            <person name="Nafisah S."/>
            <person name="Loh J."/>
            <person name="Nouioui I."/>
            <person name="Goodfellow M."/>
        </authorList>
    </citation>
    <scope>NUCLEOTIDE SEQUENCE</scope>
    <source>
        <strain evidence="12">CSCA 57</strain>
    </source>
</reference>
<feature type="transmembrane region" description="Helical" evidence="9">
    <location>
        <begin position="40"/>
        <end position="62"/>
    </location>
</feature>
<dbReference type="EMBL" id="JAGSOG010000376">
    <property type="protein sequence ID" value="MBR7839094.1"/>
    <property type="molecule type" value="Genomic_DNA"/>
</dbReference>
<feature type="compositionally biased region" description="Basic residues" evidence="10">
    <location>
        <begin position="21"/>
        <end position="31"/>
    </location>
</feature>
<proteinExistence type="inferred from homology"/>
<feature type="transmembrane region" description="Helical" evidence="9">
    <location>
        <begin position="133"/>
        <end position="154"/>
    </location>
</feature>
<evidence type="ECO:0000256" key="8">
    <source>
        <dbReference type="ARBA" id="ARBA00023136"/>
    </source>
</evidence>
<feature type="transmembrane region" description="Helical" evidence="9">
    <location>
        <begin position="166"/>
        <end position="188"/>
    </location>
</feature>
<evidence type="ECO:0000259" key="11">
    <source>
        <dbReference type="PROSITE" id="PS50928"/>
    </source>
</evidence>
<dbReference type="Pfam" id="PF00528">
    <property type="entry name" value="BPD_transp_1"/>
    <property type="match status" value="1"/>
</dbReference>
<keyword evidence="13" id="KW-1185">Reference proteome</keyword>
<feature type="domain" description="ABC transmembrane type-1" evidence="11">
    <location>
        <begin position="97"/>
        <end position="288"/>
    </location>
</feature>
<dbReference type="PROSITE" id="PS50928">
    <property type="entry name" value="ABC_TM1"/>
    <property type="match status" value="1"/>
</dbReference>
<feature type="compositionally biased region" description="Low complexity" evidence="10">
    <location>
        <begin position="10"/>
        <end position="20"/>
    </location>
</feature>
<comment type="subcellular location">
    <subcellularLocation>
        <location evidence="1 9">Cell membrane</location>
        <topology evidence="1 9">Multi-pass membrane protein</topology>
    </subcellularLocation>
</comment>
<evidence type="ECO:0000256" key="9">
    <source>
        <dbReference type="RuleBase" id="RU363032"/>
    </source>
</evidence>
<gene>
    <name evidence="12" type="ORF">KDL01_37860</name>
</gene>
<evidence type="ECO:0000313" key="13">
    <source>
        <dbReference type="Proteomes" id="UP000675781"/>
    </source>
</evidence>
<dbReference type="GO" id="GO:0015423">
    <property type="term" value="F:ABC-type maltose transporter activity"/>
    <property type="evidence" value="ECO:0007669"/>
    <property type="project" value="TreeGrafter"/>
</dbReference>
<accession>A0A941F0F3</accession>
<sequence>MTRTDQPTTAARRPAAARQRSGGRARAGYRRGHRSPLASVALHLTLIVASLAAVAPVAWVVLTSFKPNSAALSTEHLGALTVQNYRDVLDQGFGHWMLNSVVIAAGTMIFGVFIAATAGYAVSRMRFPGSRPLMWLFLIVQMFPVAVLIVPLFVLLKNLHLLNNPLGLILVYATTAVPFCAWMLKGYFDGIPIAIDEAGRIDGLSPFGTFWRLIVPLARPGLAVTAFYTFLTSWGEVAYASQFLQSPDKYTLPVGMQTFVNEYVDEWGPLAAGAVLIIVPAAVVFFLVQRHLVSGLTAGAAKS</sequence>
<feature type="transmembrane region" description="Helical" evidence="9">
    <location>
        <begin position="209"/>
        <end position="231"/>
    </location>
</feature>
<keyword evidence="4" id="KW-1003">Cell membrane</keyword>
<dbReference type="InterPro" id="IPR035906">
    <property type="entry name" value="MetI-like_sf"/>
</dbReference>
<dbReference type="Proteomes" id="UP000675781">
    <property type="component" value="Unassembled WGS sequence"/>
</dbReference>
<evidence type="ECO:0000256" key="1">
    <source>
        <dbReference type="ARBA" id="ARBA00004651"/>
    </source>
</evidence>
<keyword evidence="6 9" id="KW-0812">Transmembrane</keyword>
<keyword evidence="3 9" id="KW-0813">Transport</keyword>
<evidence type="ECO:0000256" key="6">
    <source>
        <dbReference type="ARBA" id="ARBA00022692"/>
    </source>
</evidence>
<dbReference type="PANTHER" id="PTHR32243:SF50">
    <property type="entry name" value="MALTOSE_MALTODEXTRIN TRANSPORT SYSTEM PERMEASE PROTEIN MALG"/>
    <property type="match status" value="1"/>
</dbReference>
<keyword evidence="5" id="KW-0762">Sugar transport</keyword>
<keyword evidence="7 9" id="KW-1133">Transmembrane helix</keyword>
<dbReference type="PANTHER" id="PTHR32243">
    <property type="entry name" value="MALTOSE TRANSPORT SYSTEM PERMEASE-RELATED"/>
    <property type="match status" value="1"/>
</dbReference>
<evidence type="ECO:0000256" key="4">
    <source>
        <dbReference type="ARBA" id="ARBA00022475"/>
    </source>
</evidence>
<dbReference type="SUPFAM" id="SSF161098">
    <property type="entry name" value="MetI-like"/>
    <property type="match status" value="1"/>
</dbReference>
<dbReference type="AlphaFoldDB" id="A0A941F0F3"/>
<evidence type="ECO:0000256" key="7">
    <source>
        <dbReference type="ARBA" id="ARBA00022989"/>
    </source>
</evidence>
<evidence type="ECO:0000256" key="3">
    <source>
        <dbReference type="ARBA" id="ARBA00022448"/>
    </source>
</evidence>
<dbReference type="GO" id="GO:0005886">
    <property type="term" value="C:plasma membrane"/>
    <property type="evidence" value="ECO:0007669"/>
    <property type="project" value="UniProtKB-SubCell"/>
</dbReference>
<evidence type="ECO:0000313" key="12">
    <source>
        <dbReference type="EMBL" id="MBR7839094.1"/>
    </source>
</evidence>
<feature type="transmembrane region" description="Helical" evidence="9">
    <location>
        <begin position="267"/>
        <end position="288"/>
    </location>
</feature>
<comment type="caution">
    <text evidence="12">The sequence shown here is derived from an EMBL/GenBank/DDBJ whole genome shotgun (WGS) entry which is preliminary data.</text>
</comment>
<dbReference type="GO" id="GO:0042956">
    <property type="term" value="P:maltodextrin transmembrane transport"/>
    <property type="evidence" value="ECO:0007669"/>
    <property type="project" value="TreeGrafter"/>
</dbReference>
<protein>
    <submittedName>
        <fullName evidence="12">Carbohydrate ABC transporter permease</fullName>
    </submittedName>
</protein>
<feature type="transmembrane region" description="Helical" evidence="9">
    <location>
        <begin position="96"/>
        <end position="121"/>
    </location>
</feature>
<evidence type="ECO:0000256" key="5">
    <source>
        <dbReference type="ARBA" id="ARBA00022597"/>
    </source>
</evidence>
<name>A0A941F0F3_9ACTN</name>
<dbReference type="InterPro" id="IPR050901">
    <property type="entry name" value="BP-dep_ABC_trans_perm"/>
</dbReference>
<evidence type="ECO:0000256" key="10">
    <source>
        <dbReference type="SAM" id="MobiDB-lite"/>
    </source>
</evidence>
<feature type="region of interest" description="Disordered" evidence="10">
    <location>
        <begin position="1"/>
        <end position="31"/>
    </location>
</feature>
<comment type="similarity">
    <text evidence="2">Belongs to the binding-protein-dependent transport system permease family. MalFG subfamily.</text>
</comment>
<dbReference type="Gene3D" id="1.10.3720.10">
    <property type="entry name" value="MetI-like"/>
    <property type="match status" value="1"/>
</dbReference>
<organism evidence="12 13">
    <name type="scientific">Actinospica durhamensis</name>
    <dbReference type="NCBI Taxonomy" id="1508375"/>
    <lineage>
        <taxon>Bacteria</taxon>
        <taxon>Bacillati</taxon>
        <taxon>Actinomycetota</taxon>
        <taxon>Actinomycetes</taxon>
        <taxon>Catenulisporales</taxon>
        <taxon>Actinospicaceae</taxon>
        <taxon>Actinospica</taxon>
    </lineage>
</organism>
<dbReference type="InterPro" id="IPR000515">
    <property type="entry name" value="MetI-like"/>
</dbReference>
<evidence type="ECO:0000256" key="2">
    <source>
        <dbReference type="ARBA" id="ARBA00009047"/>
    </source>
</evidence>
<keyword evidence="8 9" id="KW-0472">Membrane</keyword>
<dbReference type="CDD" id="cd06261">
    <property type="entry name" value="TM_PBP2"/>
    <property type="match status" value="1"/>
</dbReference>